<reference evidence="4" key="1">
    <citation type="journal article" date="2020" name="Plant Biotechnol. J.">
        <title>The pomegranate (Punica granatum L.) draft genome dissects genetic divergence between soft- and hard-seeded cultivars.</title>
        <authorList>
            <person name="Luo X."/>
            <person name="Li H."/>
            <person name="Wu Z."/>
            <person name="Yao W."/>
            <person name="Zhao P."/>
            <person name="Cao D."/>
            <person name="Yu H."/>
            <person name="Li K."/>
            <person name="Poudel K."/>
            <person name="Zhao D."/>
            <person name="Zhang F."/>
            <person name="Xia X."/>
            <person name="Chen L."/>
            <person name="Wang Q."/>
            <person name="Jing D."/>
            <person name="Cao S."/>
        </authorList>
    </citation>
    <scope>NUCLEOTIDE SEQUENCE [LARGE SCALE GENOMIC DNA]</scope>
    <source>
        <strain evidence="4">cv. Tunisia</strain>
    </source>
</reference>
<dbReference type="PANTHER" id="PTHR48475">
    <property type="entry name" value="RIBONUCLEASE H"/>
    <property type="match status" value="1"/>
</dbReference>
<feature type="region of interest" description="Disordered" evidence="1">
    <location>
        <begin position="1"/>
        <end position="67"/>
    </location>
</feature>
<dbReference type="GO" id="GO:0015074">
    <property type="term" value="P:DNA integration"/>
    <property type="evidence" value="ECO:0007669"/>
    <property type="project" value="InterPro"/>
</dbReference>
<feature type="compositionally biased region" description="Polar residues" evidence="1">
    <location>
        <begin position="444"/>
        <end position="459"/>
    </location>
</feature>
<dbReference type="CDD" id="cd00303">
    <property type="entry name" value="retropepsin_like"/>
    <property type="match status" value="1"/>
</dbReference>
<feature type="compositionally biased region" description="Basic and acidic residues" evidence="1">
    <location>
        <begin position="415"/>
        <end position="424"/>
    </location>
</feature>
<dbReference type="Gene3D" id="1.10.340.70">
    <property type="match status" value="1"/>
</dbReference>
<dbReference type="Pfam" id="PF17919">
    <property type="entry name" value="RT_RNaseH_2"/>
    <property type="match status" value="1"/>
</dbReference>
<dbReference type="PANTHER" id="PTHR48475:SF1">
    <property type="entry name" value="RNASE H TYPE-1 DOMAIN-CONTAINING PROTEIN"/>
    <property type="match status" value="1"/>
</dbReference>
<evidence type="ECO:0000256" key="1">
    <source>
        <dbReference type="SAM" id="MobiDB-lite"/>
    </source>
</evidence>
<evidence type="ECO:0000259" key="2">
    <source>
        <dbReference type="PROSITE" id="PS50879"/>
    </source>
</evidence>
<dbReference type="Pfam" id="PF17921">
    <property type="entry name" value="Integrase_H2C2"/>
    <property type="match status" value="1"/>
</dbReference>
<reference evidence="5" key="2">
    <citation type="submission" date="2025-08" db="UniProtKB">
        <authorList>
            <consortium name="RefSeq"/>
        </authorList>
    </citation>
    <scope>IDENTIFICATION</scope>
    <source>
        <tissue evidence="5">Leaf</tissue>
    </source>
</reference>
<sequence length="2047" mass="229134">MAQNNQLASSEENTPPTPVYYQPSMTQALPPLTPAGAPPVHSGEIPPPVPTSEAQAPSTSTEGAARIVPLEGDISTLRGTVNQMAADMAELMALLRDPNHTSSNSTPPPGYGPTVDPNPWVSPTHAPEGIEAPAIHAPAGLPANVPPPSVTLPAAIPLPPSNPTTLVPPTMSIPVPAPVYAAPPPMVFPAQSPHAPAHTAEPVPFQAPQPHISFSYPTLPPLNIPIPEPGMPTQAVPIAPPTNFLPEMGTEQEQRLKKMEENIKALQSGGPRLDAGDCDWSLFPGMRLPPKIKVPEFQRYHGTTDPRHHLRHYRGKMLQYWDYEEFVIHTFQDSLAGAALDWYMSLKAADIPTWTDLSGKFIDQYKYCAETPPTLLELRAYYLHLLAHTSSFSNLIDAGKKLDIGVKLGKIEGPAEKKEGESSKKVATGTPSAGNRRGKDASVNAVNSGRQAPQQYSINYTPAPPTTQAYAPPPVHYQQQLPAQQVYYSAPPASFPLPAPHNYVPIPPPIQQSRPSASRTPQPVQRAPAPQDQQSTAPRRRQFTPLPAPLSHIYRQLLAGNRIKLVAPNPDFDPTIQDQSRHCEYHQGAPGHTTDDCWKLREKIQAMIDGKQLTFNAVKPPNVQVNPLPDHGSSSGPSINMISVCAIGEYETGQEPSAPFVIEYVPSETGIGYAGFDATPAPFVIDVPAREPYQDSKVPWTYEGSVGNLERQFSVMGVTRSGRVYENPEVANKGKAPAATLGIAPEATPIPQKKVTEEEAEAFMKIIKASEYKVVEQMGKSPAHISLLALLLSSEPHREALLKVLTAAQVPKETAPDLIEETVGSIFSNNISFSDDELPSEGYAHSRALHIMNVDLNRIRPSKTAVRAFDGSRREVNGEIDLLIEVGPCSFNVTFQVLDIPNAFSLLLGRPWIHFAGAVPSTLHQKLKFIVEERLITVKGEEDYAIYKETAVPYIIEPTEEINIGTEEEPRTLKIGTGLDPTQRARMIDFLKEYQEVFAWSYADMPGLDPSIVKHSLPLDTENFPPKRQHLRRQRAGLLLRIKEEVVKQINAGFLEVCNYSEWVANIVPVEKKDGRVRVCVDYRDLNKASPKDNFPLPHIDVLVDNTARHNQFSFMDGFSGYNQIRMAEDDKIKTTFITMWGTFCYKVMPFGLKNAGATYQRAMVTLFHDMMHKEIEVYVDDMIAKSKEGEDHLVNLRRLFERLKKYKLRLNPAKCTFGAKSGKLLGFVVSERGIEVDPDKVKAIRELPPPSTVREVRSFLGRLNYIARFIANLSDKCQPLFRLLRKNAAIEWDDDCQKAFDDIKTYLVQSPVLVPPTPGRPLILYLTVRRQSLGCMLGQEDESTRAEHAIYYLSKKFTEGESNYPEIEKMCCALMWVMQRLRQYTLYHTIRLLSKADPLKYLLGRPSSMRNIAKWHCQLTEYDIEYVPRTSVKGQAIADHLAEFPIEDDTPINSDFPDEGILRVDEEEDGTAWKMYFDGAVNSTGSGIGAVLISPDGRYYPIAAKVNFLCTNNVAEYETCILGLQAAIDFKVKELEVFGDSMLTIFQTLGQWKTKDAKLVPYHEYLEELAENFEKISFTYTPRIKNQFADALATLASMVSITKENLIEPLEIEIAKGPAYCDTIEATDEQPWYEDIKDFLQTGQYLTFANRRDRKTLRRLTAHYFLSGETLYRRSFDATLLRCVDENEAQRLMGEIHEGSCGPHMSGLMLTKKLMRLGYFWSTMEADCAKHVRHCHLCQVYTDQIKAPPNELRPMAAPWPFSMWGIDVIGPINPKASNGHMFILVAIDYFTKWIEAITLASVTANAVARFLKRDIIARYGVPETIITDNAKNLNNRIIDELCERFKIHHRNSTPYRPQMNGAVEAANKNIKRIIEKMTVTYKDWHEMLPFALLAYRTSIRTSTGATPYSLVYGMEAILPIEVEIPSMRVLAESKLEEAEWAKQRYEQLNLIDEKRLTALCHGQCYQQRMARAFNARVCHREFRPGDLVLRKVLHITPDSRGKFAYKYDGPFVVREVFSGGAIILSDMDGTENTLPVNADALKKYYP</sequence>
<dbReference type="InterPro" id="IPR001584">
    <property type="entry name" value="Integrase_cat-core"/>
</dbReference>
<feature type="compositionally biased region" description="Pro residues" evidence="1">
    <location>
        <begin position="499"/>
        <end position="510"/>
    </location>
</feature>
<feature type="region of interest" description="Disordered" evidence="1">
    <location>
        <begin position="415"/>
        <end position="473"/>
    </location>
</feature>
<dbReference type="Proteomes" id="UP000515151">
    <property type="component" value="Chromosome 7"/>
</dbReference>
<name>A0A6P8E6U1_PUNGR</name>
<dbReference type="GO" id="GO:0004523">
    <property type="term" value="F:RNA-DNA hybrid ribonuclease activity"/>
    <property type="evidence" value="ECO:0007669"/>
    <property type="project" value="InterPro"/>
</dbReference>
<evidence type="ECO:0000259" key="3">
    <source>
        <dbReference type="PROSITE" id="PS50994"/>
    </source>
</evidence>
<dbReference type="Pfam" id="PF00078">
    <property type="entry name" value="RVT_1"/>
    <property type="match status" value="1"/>
</dbReference>
<dbReference type="FunFam" id="3.30.420.10:FF:000032">
    <property type="entry name" value="Retrovirus-related Pol polyprotein from transposon 297-like Protein"/>
    <property type="match status" value="1"/>
</dbReference>
<dbReference type="GeneID" id="116214426"/>
<dbReference type="SUPFAM" id="SSF53098">
    <property type="entry name" value="Ribonuclease H-like"/>
    <property type="match status" value="2"/>
</dbReference>
<feature type="region of interest" description="Disordered" evidence="1">
    <location>
        <begin position="499"/>
        <end position="546"/>
    </location>
</feature>
<dbReference type="Pfam" id="PF00665">
    <property type="entry name" value="rve"/>
    <property type="match status" value="1"/>
</dbReference>
<evidence type="ECO:0000313" key="4">
    <source>
        <dbReference type="Proteomes" id="UP000515151"/>
    </source>
</evidence>
<keyword evidence="4" id="KW-1185">Reference proteome</keyword>
<dbReference type="InterPro" id="IPR002156">
    <property type="entry name" value="RNaseH_domain"/>
</dbReference>
<dbReference type="InterPro" id="IPR036397">
    <property type="entry name" value="RNaseH_sf"/>
</dbReference>
<dbReference type="Gene3D" id="3.30.70.270">
    <property type="match status" value="2"/>
</dbReference>
<dbReference type="FunFam" id="3.30.70.270:FF:000023">
    <property type="entry name" value="Pol"/>
    <property type="match status" value="1"/>
</dbReference>
<dbReference type="InterPro" id="IPR043128">
    <property type="entry name" value="Rev_trsase/Diguanyl_cyclase"/>
</dbReference>
<dbReference type="InterPro" id="IPR000477">
    <property type="entry name" value="RT_dom"/>
</dbReference>
<feature type="compositionally biased region" description="Polar residues" evidence="1">
    <location>
        <begin position="1"/>
        <end position="14"/>
    </location>
</feature>
<dbReference type="Pfam" id="PF13456">
    <property type="entry name" value="RVT_3"/>
    <property type="match status" value="1"/>
</dbReference>
<dbReference type="GO" id="GO:0003676">
    <property type="term" value="F:nucleic acid binding"/>
    <property type="evidence" value="ECO:0007669"/>
    <property type="project" value="InterPro"/>
</dbReference>
<feature type="region of interest" description="Disordered" evidence="1">
    <location>
        <begin position="98"/>
        <end position="128"/>
    </location>
</feature>
<dbReference type="InterPro" id="IPR012337">
    <property type="entry name" value="RNaseH-like_sf"/>
</dbReference>
<dbReference type="Gene3D" id="3.30.420.10">
    <property type="entry name" value="Ribonuclease H-like superfamily/Ribonuclease H"/>
    <property type="match status" value="2"/>
</dbReference>
<feature type="domain" description="RNase H type-1" evidence="2">
    <location>
        <begin position="1470"/>
        <end position="1602"/>
    </location>
</feature>
<dbReference type="CDD" id="cd09279">
    <property type="entry name" value="RNase_HI_like"/>
    <property type="match status" value="1"/>
</dbReference>
<feature type="compositionally biased region" description="Polar residues" evidence="1">
    <location>
        <begin position="52"/>
        <end position="62"/>
    </location>
</feature>
<dbReference type="OrthoDB" id="101614at2759"/>
<evidence type="ECO:0000313" key="5">
    <source>
        <dbReference type="RefSeq" id="XP_031405692.1"/>
    </source>
</evidence>
<dbReference type="CDD" id="cd01647">
    <property type="entry name" value="RT_LTR"/>
    <property type="match status" value="1"/>
</dbReference>
<feature type="domain" description="Integrase catalytic" evidence="3">
    <location>
        <begin position="1757"/>
        <end position="1916"/>
    </location>
</feature>
<dbReference type="InterPro" id="IPR043502">
    <property type="entry name" value="DNA/RNA_pol_sf"/>
</dbReference>
<dbReference type="Gene3D" id="3.10.10.10">
    <property type="entry name" value="HIV Type 1 Reverse Transcriptase, subunit A, domain 1"/>
    <property type="match status" value="1"/>
</dbReference>
<accession>A0A6P8E6U1</accession>
<dbReference type="SUPFAM" id="SSF56672">
    <property type="entry name" value="DNA/RNA polymerases"/>
    <property type="match status" value="1"/>
</dbReference>
<dbReference type="RefSeq" id="XP_031405692.1">
    <property type="nucleotide sequence ID" value="XM_031549832.1"/>
</dbReference>
<dbReference type="InterPro" id="IPR041588">
    <property type="entry name" value="Integrase_H2C2"/>
</dbReference>
<dbReference type="PROSITE" id="PS50994">
    <property type="entry name" value="INTEGRASE"/>
    <property type="match status" value="1"/>
</dbReference>
<dbReference type="InterPro" id="IPR041577">
    <property type="entry name" value="RT_RNaseH_2"/>
</dbReference>
<gene>
    <name evidence="5" type="primary">LOC116214426</name>
</gene>
<proteinExistence type="predicted"/>
<protein>
    <submittedName>
        <fullName evidence="5">Uncharacterized protein LOC116214426</fullName>
    </submittedName>
</protein>
<dbReference type="PROSITE" id="PS50879">
    <property type="entry name" value="RNASE_H_1"/>
    <property type="match status" value="1"/>
</dbReference>
<organism evidence="4 5">
    <name type="scientific">Punica granatum</name>
    <name type="common">Pomegranate</name>
    <dbReference type="NCBI Taxonomy" id="22663"/>
    <lineage>
        <taxon>Eukaryota</taxon>
        <taxon>Viridiplantae</taxon>
        <taxon>Streptophyta</taxon>
        <taxon>Embryophyta</taxon>
        <taxon>Tracheophyta</taxon>
        <taxon>Spermatophyta</taxon>
        <taxon>Magnoliopsida</taxon>
        <taxon>eudicotyledons</taxon>
        <taxon>Gunneridae</taxon>
        <taxon>Pentapetalae</taxon>
        <taxon>rosids</taxon>
        <taxon>malvids</taxon>
        <taxon>Myrtales</taxon>
        <taxon>Lythraceae</taxon>
        <taxon>Punica</taxon>
    </lineage>
</organism>